<evidence type="ECO:0000313" key="2">
    <source>
        <dbReference type="Proteomes" id="UP001177260"/>
    </source>
</evidence>
<sequence length="306" mass="34800">MSQQPSSHYVRTHQYAAGAARMQRVNCFSMPAADHESCAQLENVNADSHCYPEGNFVPPGFFERVHSDMFTLPPRMNDWRYQMRREAQKILPFLYLGPWACLKDRVWLDREGFTLLLAIRDQRLAHARLVSGEKAAMELGIETSAVDTVNSQELITALPRAIRLINDHVSTPANAQCHNSSRRKVLLFCETGNGHSALVMIAYLMVMFNMDFAQALQIVQFQRFCIDLDEPLKHILLSFESILDAKRDVEKSRRTTSANPGLATLATTNNKKRDLEDSNDKEDSMDMDDHEGLVPDRRGTAPFQDR</sequence>
<accession>A0ACC3B801</accession>
<name>A0ACC3B801_9EURO</name>
<dbReference type="EMBL" id="JAOPJF010000017">
    <property type="protein sequence ID" value="KAK1146471.1"/>
    <property type="molecule type" value="Genomic_DNA"/>
</dbReference>
<organism evidence="1 2">
    <name type="scientific">Aspergillus melleus</name>
    <dbReference type="NCBI Taxonomy" id="138277"/>
    <lineage>
        <taxon>Eukaryota</taxon>
        <taxon>Fungi</taxon>
        <taxon>Dikarya</taxon>
        <taxon>Ascomycota</taxon>
        <taxon>Pezizomycotina</taxon>
        <taxon>Eurotiomycetes</taxon>
        <taxon>Eurotiomycetidae</taxon>
        <taxon>Eurotiales</taxon>
        <taxon>Aspergillaceae</taxon>
        <taxon>Aspergillus</taxon>
        <taxon>Aspergillus subgen. Circumdati</taxon>
    </lineage>
</organism>
<comment type="caution">
    <text evidence="1">The sequence shown here is derived from an EMBL/GenBank/DDBJ whole genome shotgun (WGS) entry which is preliminary data.</text>
</comment>
<reference evidence="1 2" key="1">
    <citation type="journal article" date="2023" name="ACS Omega">
        <title>Identification of the Neoaspergillic Acid Biosynthesis Gene Cluster by Establishing an In Vitro CRISPR-Ribonucleoprotein Genetic System in Aspergillus melleus.</title>
        <authorList>
            <person name="Yuan B."/>
            <person name="Grau M.F."/>
            <person name="Murata R.M."/>
            <person name="Torok T."/>
            <person name="Venkateswaran K."/>
            <person name="Stajich J.E."/>
            <person name="Wang C.C.C."/>
        </authorList>
    </citation>
    <scope>NUCLEOTIDE SEQUENCE [LARGE SCALE GENOMIC DNA]</scope>
    <source>
        <strain evidence="1 2">IMV 1140</strain>
    </source>
</reference>
<gene>
    <name evidence="1" type="ORF">N8T08_002900</name>
</gene>
<evidence type="ECO:0000313" key="1">
    <source>
        <dbReference type="EMBL" id="KAK1146471.1"/>
    </source>
</evidence>
<proteinExistence type="predicted"/>
<protein>
    <submittedName>
        <fullName evidence="1">Uncharacterized protein</fullName>
    </submittedName>
</protein>
<keyword evidence="2" id="KW-1185">Reference proteome</keyword>
<dbReference type="Proteomes" id="UP001177260">
    <property type="component" value="Unassembled WGS sequence"/>
</dbReference>